<dbReference type="InterPro" id="IPR036291">
    <property type="entry name" value="NAD(P)-bd_dom_sf"/>
</dbReference>
<proteinExistence type="inferred from homology"/>
<dbReference type="InterPro" id="IPR006139">
    <property type="entry name" value="D-isomer_2_OHA_DH_cat_dom"/>
</dbReference>
<dbReference type="Proteomes" id="UP000193570">
    <property type="component" value="Unassembled WGS sequence"/>
</dbReference>
<keyword evidence="3" id="KW-0520">NAD</keyword>
<gene>
    <name evidence="7" type="primary">serA_1</name>
    <name evidence="7" type="ORF">ROJ8625_00149</name>
</gene>
<dbReference type="PROSITE" id="PS00670">
    <property type="entry name" value="D_2_HYDROXYACID_DH_2"/>
    <property type="match status" value="1"/>
</dbReference>
<dbReference type="GO" id="GO:0051287">
    <property type="term" value="F:NAD binding"/>
    <property type="evidence" value="ECO:0007669"/>
    <property type="project" value="InterPro"/>
</dbReference>
<dbReference type="Gene3D" id="3.40.50.720">
    <property type="entry name" value="NAD(P)-binding Rossmann-like Domain"/>
    <property type="match status" value="2"/>
</dbReference>
<dbReference type="PROSITE" id="PS00671">
    <property type="entry name" value="D_2_HYDROXYACID_DH_3"/>
    <property type="match status" value="1"/>
</dbReference>
<dbReference type="AlphaFoldDB" id="A0A1X6Y3Q4"/>
<evidence type="ECO:0000256" key="4">
    <source>
        <dbReference type="RuleBase" id="RU003719"/>
    </source>
</evidence>
<dbReference type="EMBL" id="FWFK01000001">
    <property type="protein sequence ID" value="SLN10039.1"/>
    <property type="molecule type" value="Genomic_DNA"/>
</dbReference>
<evidence type="ECO:0000259" key="5">
    <source>
        <dbReference type="Pfam" id="PF00389"/>
    </source>
</evidence>
<dbReference type="PANTHER" id="PTHR43761">
    <property type="entry name" value="D-ISOMER SPECIFIC 2-HYDROXYACID DEHYDROGENASE FAMILY PROTEIN (AFU_ORTHOLOGUE AFUA_1G13630)"/>
    <property type="match status" value="1"/>
</dbReference>
<evidence type="ECO:0000256" key="1">
    <source>
        <dbReference type="ARBA" id="ARBA00005854"/>
    </source>
</evidence>
<dbReference type="InterPro" id="IPR029753">
    <property type="entry name" value="D-isomer_DH_CS"/>
</dbReference>
<accession>A0A1X6Y3Q4</accession>
<evidence type="ECO:0000256" key="2">
    <source>
        <dbReference type="ARBA" id="ARBA00023002"/>
    </source>
</evidence>
<dbReference type="SUPFAM" id="SSF52283">
    <property type="entry name" value="Formate/glycerate dehydrogenase catalytic domain-like"/>
    <property type="match status" value="1"/>
</dbReference>
<dbReference type="PANTHER" id="PTHR43761:SF1">
    <property type="entry name" value="D-ISOMER SPECIFIC 2-HYDROXYACID DEHYDROGENASE CATALYTIC DOMAIN-CONTAINING PROTEIN-RELATED"/>
    <property type="match status" value="1"/>
</dbReference>
<organism evidence="7 8">
    <name type="scientific">Roseivivax jejudonensis</name>
    <dbReference type="NCBI Taxonomy" id="1529041"/>
    <lineage>
        <taxon>Bacteria</taxon>
        <taxon>Pseudomonadati</taxon>
        <taxon>Pseudomonadota</taxon>
        <taxon>Alphaproteobacteria</taxon>
        <taxon>Rhodobacterales</taxon>
        <taxon>Roseobacteraceae</taxon>
        <taxon>Roseivivax</taxon>
    </lineage>
</organism>
<dbReference type="RefSeq" id="WP_085789936.1">
    <property type="nucleotide sequence ID" value="NZ_FWFK01000001.1"/>
</dbReference>
<dbReference type="OrthoDB" id="9793626at2"/>
<protein>
    <submittedName>
        <fullName evidence="7">D-3-phosphoglycerate dehydrogenase</fullName>
        <ecNumber evidence="7">1.1.1.95</ecNumber>
    </submittedName>
</protein>
<sequence length="325" mass="34466">MTRVIAVLEPGYADYATERALLAKHGVEIVAVPATEAAVPALARLDPVGILLRERRFGSDEIAAAPGLRAVVRYGVGVDNIDLDSARASGIYVANVPDYGAEHEVSDHAVALYLAVNRRIVSRDADVRAGTWGVGQGARIPGRRDGVLGLLGFGRIARAAATKFRAMGFARVLAHDPGVPATEMAAAGATPADPDTICREADVISLHAPLVPDTHHVIDARRIALMKPTTILVNVARGGLVDEAALASALIDGRIFGAGVDVFEVEPPDPARSPLFRAPNTVLSDHGAWYSEASVDRLQTLAAQELDRVLRGEAPENWVNRWDGP</sequence>
<dbReference type="EC" id="1.1.1.95" evidence="7"/>
<dbReference type="GO" id="GO:0004617">
    <property type="term" value="F:phosphoglycerate dehydrogenase activity"/>
    <property type="evidence" value="ECO:0007669"/>
    <property type="project" value="UniProtKB-EC"/>
</dbReference>
<feature type="domain" description="D-isomer specific 2-hydroxyacid dehydrogenase NAD-binding" evidence="6">
    <location>
        <begin position="110"/>
        <end position="287"/>
    </location>
</feature>
<dbReference type="InterPro" id="IPR006140">
    <property type="entry name" value="D-isomer_DH_NAD-bd"/>
</dbReference>
<evidence type="ECO:0000256" key="3">
    <source>
        <dbReference type="ARBA" id="ARBA00023027"/>
    </source>
</evidence>
<keyword evidence="8" id="KW-1185">Reference proteome</keyword>
<dbReference type="InterPro" id="IPR043322">
    <property type="entry name" value="CtBP"/>
</dbReference>
<dbReference type="GO" id="GO:0003714">
    <property type="term" value="F:transcription corepressor activity"/>
    <property type="evidence" value="ECO:0007669"/>
    <property type="project" value="InterPro"/>
</dbReference>
<dbReference type="CDD" id="cd05299">
    <property type="entry name" value="CtBP_dh"/>
    <property type="match status" value="1"/>
</dbReference>
<dbReference type="Pfam" id="PF02826">
    <property type="entry name" value="2-Hacid_dh_C"/>
    <property type="match status" value="1"/>
</dbReference>
<comment type="similarity">
    <text evidence="1 4">Belongs to the D-isomer specific 2-hydroxyacid dehydrogenase family.</text>
</comment>
<evidence type="ECO:0000313" key="8">
    <source>
        <dbReference type="Proteomes" id="UP000193570"/>
    </source>
</evidence>
<feature type="domain" description="D-isomer specific 2-hydroxyacid dehydrogenase catalytic" evidence="5">
    <location>
        <begin position="21"/>
        <end position="320"/>
    </location>
</feature>
<evidence type="ECO:0000313" key="7">
    <source>
        <dbReference type="EMBL" id="SLN10039.1"/>
    </source>
</evidence>
<dbReference type="SUPFAM" id="SSF51735">
    <property type="entry name" value="NAD(P)-binding Rossmann-fold domains"/>
    <property type="match status" value="1"/>
</dbReference>
<dbReference type="InterPro" id="IPR050418">
    <property type="entry name" value="D-iso_2-hydroxyacid_DH_PdxB"/>
</dbReference>
<keyword evidence="2 4" id="KW-0560">Oxidoreductase</keyword>
<evidence type="ECO:0000259" key="6">
    <source>
        <dbReference type="Pfam" id="PF02826"/>
    </source>
</evidence>
<name>A0A1X6Y3Q4_9RHOB</name>
<reference evidence="7 8" key="1">
    <citation type="submission" date="2017-03" db="EMBL/GenBank/DDBJ databases">
        <authorList>
            <person name="Afonso C.L."/>
            <person name="Miller P.J."/>
            <person name="Scott M.A."/>
            <person name="Spackman E."/>
            <person name="Goraichik I."/>
            <person name="Dimitrov K.M."/>
            <person name="Suarez D.L."/>
            <person name="Swayne D.E."/>
        </authorList>
    </citation>
    <scope>NUCLEOTIDE SEQUENCE [LARGE SCALE GENOMIC DNA]</scope>
    <source>
        <strain evidence="7 8">CECT 8625</strain>
    </source>
</reference>
<dbReference type="Pfam" id="PF00389">
    <property type="entry name" value="2-Hacid_dh"/>
    <property type="match status" value="1"/>
</dbReference>